<dbReference type="Proteomes" id="UP001548713">
    <property type="component" value="Unassembled WGS sequence"/>
</dbReference>
<name>A0ABV2D028_9SPHN</name>
<evidence type="ECO:0000256" key="2">
    <source>
        <dbReference type="ARBA" id="ARBA00008770"/>
    </source>
</evidence>
<feature type="compositionally biased region" description="Low complexity" evidence="5">
    <location>
        <begin position="8"/>
        <end position="20"/>
    </location>
</feature>
<dbReference type="CDD" id="cd01627">
    <property type="entry name" value="HAD_TPP"/>
    <property type="match status" value="1"/>
</dbReference>
<evidence type="ECO:0000256" key="5">
    <source>
        <dbReference type="SAM" id="MobiDB-lite"/>
    </source>
</evidence>
<feature type="region of interest" description="Disordered" evidence="5">
    <location>
        <begin position="1"/>
        <end position="21"/>
    </location>
</feature>
<comment type="catalytic activity">
    <reaction evidence="4">
        <text>alpha,alpha-trehalose 6-phosphate + H2O = alpha,alpha-trehalose + phosphate</text>
        <dbReference type="Rhea" id="RHEA:23420"/>
        <dbReference type="ChEBI" id="CHEBI:15377"/>
        <dbReference type="ChEBI" id="CHEBI:16551"/>
        <dbReference type="ChEBI" id="CHEBI:43474"/>
        <dbReference type="ChEBI" id="CHEBI:58429"/>
        <dbReference type="EC" id="3.1.3.12"/>
    </reaction>
</comment>
<dbReference type="EMBL" id="JBEWLY010000013">
    <property type="protein sequence ID" value="MET1755197.1"/>
    <property type="molecule type" value="Genomic_DNA"/>
</dbReference>
<dbReference type="Pfam" id="PF02358">
    <property type="entry name" value="Trehalose_PPase"/>
    <property type="match status" value="1"/>
</dbReference>
<reference evidence="6 7" key="1">
    <citation type="submission" date="2024-07" db="EMBL/GenBank/DDBJ databases">
        <title>Novosphingobium kalidii RD2P27.</title>
        <authorList>
            <person name="Sun J.-Q."/>
        </authorList>
    </citation>
    <scope>NUCLEOTIDE SEQUENCE [LARGE SCALE GENOMIC DNA]</scope>
    <source>
        <strain evidence="6 7">RD2P27</strain>
    </source>
</reference>
<dbReference type="RefSeq" id="WP_353983674.1">
    <property type="nucleotide sequence ID" value="NZ_JBEWLY010000013.1"/>
</dbReference>
<keyword evidence="4" id="KW-0460">Magnesium</keyword>
<organism evidence="6 7">
    <name type="scientific">Novosphingobium kalidii</name>
    <dbReference type="NCBI Taxonomy" id="3230299"/>
    <lineage>
        <taxon>Bacteria</taxon>
        <taxon>Pseudomonadati</taxon>
        <taxon>Pseudomonadota</taxon>
        <taxon>Alphaproteobacteria</taxon>
        <taxon>Sphingomonadales</taxon>
        <taxon>Sphingomonadaceae</taxon>
        <taxon>Novosphingobium</taxon>
    </lineage>
</organism>
<dbReference type="InterPro" id="IPR044651">
    <property type="entry name" value="OTSB-like"/>
</dbReference>
<accession>A0ABV2D028</accession>
<comment type="similarity">
    <text evidence="2 4">Belongs to the trehalose phosphatase family.</text>
</comment>
<protein>
    <recommendedName>
        <fullName evidence="4">Trehalose 6-phosphate phosphatase</fullName>
        <ecNumber evidence="4">3.1.3.12</ecNumber>
    </recommendedName>
</protein>
<dbReference type="Gene3D" id="3.40.50.1000">
    <property type="entry name" value="HAD superfamily/HAD-like"/>
    <property type="match status" value="1"/>
</dbReference>
<dbReference type="InterPro" id="IPR006379">
    <property type="entry name" value="HAD-SF_hydro_IIB"/>
</dbReference>
<dbReference type="SUPFAM" id="SSF56784">
    <property type="entry name" value="HAD-like"/>
    <property type="match status" value="1"/>
</dbReference>
<dbReference type="PANTHER" id="PTHR43768">
    <property type="entry name" value="TREHALOSE 6-PHOSPHATE PHOSPHATASE"/>
    <property type="match status" value="1"/>
</dbReference>
<evidence type="ECO:0000313" key="7">
    <source>
        <dbReference type="Proteomes" id="UP001548713"/>
    </source>
</evidence>
<keyword evidence="3 4" id="KW-0378">Hydrolase</keyword>
<keyword evidence="4" id="KW-0479">Metal-binding</keyword>
<comment type="function">
    <text evidence="4">Removes the phosphate from trehalose 6-phosphate to produce free trehalose.</text>
</comment>
<dbReference type="NCBIfam" id="TIGR01484">
    <property type="entry name" value="HAD-SF-IIB"/>
    <property type="match status" value="1"/>
</dbReference>
<evidence type="ECO:0000256" key="1">
    <source>
        <dbReference type="ARBA" id="ARBA00005199"/>
    </source>
</evidence>
<comment type="pathway">
    <text evidence="1 4">Glycan biosynthesis; trehalose biosynthesis.</text>
</comment>
<dbReference type="InterPro" id="IPR023214">
    <property type="entry name" value="HAD_sf"/>
</dbReference>
<comment type="caution">
    <text evidence="6">The sequence shown here is derived from an EMBL/GenBank/DDBJ whole genome shotgun (WGS) entry which is preliminary data.</text>
</comment>
<comment type="cofactor">
    <cofactor evidence="4">
        <name>Mg(2+)</name>
        <dbReference type="ChEBI" id="CHEBI:18420"/>
    </cofactor>
</comment>
<keyword evidence="7" id="KW-1185">Reference proteome</keyword>
<sequence>MTIASPTLSPADAANPSALPAPSPLKTASELSVFLDFDGTLVEIAEHPQGIVVPPHLPQVLTDLSHRLEGRLAVVSGRSLAMLDAFLGPVPLAMAGSHGGEFRPAGATEVEALAEPLPEAVRTALASFAKGHGDLVFEAKPFSAAVHYRDRPQVAEQLLEFATDLATEHALKVKHGKMVVELAMPGSDKGSAVTRFMSMSPFKGSRPLFLGDDVTDEDAFAAVRVFDGSGVLVGPMRLTRALYRLEDVAAVHRWLENAV</sequence>
<dbReference type="InterPro" id="IPR036412">
    <property type="entry name" value="HAD-like_sf"/>
</dbReference>
<dbReference type="Gene3D" id="3.30.70.1020">
    <property type="entry name" value="Trehalose-6-phosphate phosphatase related protein, domain 2"/>
    <property type="match status" value="1"/>
</dbReference>
<dbReference type="EC" id="3.1.3.12" evidence="4"/>
<evidence type="ECO:0000256" key="3">
    <source>
        <dbReference type="ARBA" id="ARBA00022801"/>
    </source>
</evidence>
<dbReference type="NCBIfam" id="TIGR00685">
    <property type="entry name" value="T6PP"/>
    <property type="match status" value="1"/>
</dbReference>
<proteinExistence type="inferred from homology"/>
<evidence type="ECO:0000256" key="4">
    <source>
        <dbReference type="RuleBase" id="RU361117"/>
    </source>
</evidence>
<dbReference type="InterPro" id="IPR003337">
    <property type="entry name" value="Trehalose_PPase"/>
</dbReference>
<evidence type="ECO:0000313" key="6">
    <source>
        <dbReference type="EMBL" id="MET1755197.1"/>
    </source>
</evidence>
<dbReference type="GO" id="GO:0004805">
    <property type="term" value="F:trehalose-phosphatase activity"/>
    <property type="evidence" value="ECO:0007669"/>
    <property type="project" value="UniProtKB-EC"/>
</dbReference>
<dbReference type="PANTHER" id="PTHR43768:SF3">
    <property type="entry name" value="TREHALOSE 6-PHOSPHATE PHOSPHATASE"/>
    <property type="match status" value="1"/>
</dbReference>
<gene>
    <name evidence="6" type="primary">otsB</name>
    <name evidence="6" type="ORF">ABVV53_06980</name>
</gene>